<evidence type="ECO:0000256" key="1">
    <source>
        <dbReference type="ARBA" id="ARBA00007220"/>
    </source>
</evidence>
<dbReference type="InterPro" id="IPR000850">
    <property type="entry name" value="Adenylat/UMP-CMP_kin"/>
</dbReference>
<name>A0A8J6JT33_ELECQ</name>
<dbReference type="HAMAP" id="MF_00235">
    <property type="entry name" value="Adenylate_kinase_Adk"/>
    <property type="match status" value="1"/>
</dbReference>
<dbReference type="PANTHER" id="PTHR23359">
    <property type="entry name" value="NUCLEOTIDE KINASE"/>
    <property type="match status" value="1"/>
</dbReference>
<dbReference type="AlphaFoldDB" id="A0A8J6JT33"/>
<sequence length="485" mass="54754">MDATAKPLRIPPQMAVYAEEHRVFDILQKMVQNLLIDRPEDPIPYLIAHLRQDNDDVPRIFVLGPPASGKHIMAKLLSERLNATHLTPEGLLSNDVSAPVEEALSYKGKDQEIPDALWVRLVRERLAEVDCTKRGWVIEGFPWTREQGLLLQMSGTCPDHIVVLDAPDIVLIERNMGKRIDPTTGEVYHTTFDWPEDPEVQKNLVEPAGISEEETGRRLLEYRRNIPGILCAFSKIYKKINADQPCMDVFSQVLTFVLSKPRSLAPYTPRILLYGPPGSGRSLQAALLAQKYDIVNVSCGQVLKAAVAKKTKTGLAMEPYIENKQQVPDNLALRILRDRLSRLDCAGRGWVLHGFPRDAEQAALLSDAGYIPNRVFFLDIPDDVAIERLSLRMTDPVSGERYHSLYKPAPRVEVHERLRQNPADSEQQVQLRLDMYHAGAEELEEFYPDVIHVNADQDPYTVFEFIESCVVKPHPKCVPGELPSP</sequence>
<evidence type="ECO:0000313" key="6">
    <source>
        <dbReference type="EMBL" id="KAG9471258.1"/>
    </source>
</evidence>
<keyword evidence="2 5" id="KW-0808">Transferase</keyword>
<gene>
    <name evidence="6" type="ORF">GDO78_015331</name>
</gene>
<dbReference type="EMBL" id="WNTK01000163">
    <property type="protein sequence ID" value="KAG9471258.1"/>
    <property type="molecule type" value="Genomic_DNA"/>
</dbReference>
<keyword evidence="4 5" id="KW-0418">Kinase</keyword>
<dbReference type="CDD" id="cd01428">
    <property type="entry name" value="ADK"/>
    <property type="match status" value="2"/>
</dbReference>
<dbReference type="PRINTS" id="PR00094">
    <property type="entry name" value="ADENYLTKNASE"/>
</dbReference>
<comment type="caution">
    <text evidence="6">The sequence shown here is derived from an EMBL/GenBank/DDBJ whole genome shotgun (WGS) entry which is preliminary data.</text>
</comment>
<protein>
    <recommendedName>
        <fullName evidence="8">Nucleoside-diphosphate kinase</fullName>
    </recommendedName>
</protein>
<dbReference type="Pfam" id="PF00406">
    <property type="entry name" value="ADK"/>
    <property type="match status" value="2"/>
</dbReference>
<dbReference type="Proteomes" id="UP000770717">
    <property type="component" value="Unassembled WGS sequence"/>
</dbReference>
<dbReference type="GO" id="GO:0004017">
    <property type="term" value="F:AMP kinase activity"/>
    <property type="evidence" value="ECO:0007669"/>
    <property type="project" value="InterPro"/>
</dbReference>
<evidence type="ECO:0000256" key="2">
    <source>
        <dbReference type="ARBA" id="ARBA00022679"/>
    </source>
</evidence>
<dbReference type="SUPFAM" id="SSF52540">
    <property type="entry name" value="P-loop containing nucleoside triphosphate hydrolases"/>
    <property type="match status" value="2"/>
</dbReference>
<reference evidence="6" key="1">
    <citation type="thesis" date="2020" institute="ProQuest LLC" country="789 East Eisenhower Parkway, Ann Arbor, MI, USA">
        <title>Comparative Genomics and Chromosome Evolution.</title>
        <authorList>
            <person name="Mudd A.B."/>
        </authorList>
    </citation>
    <scope>NUCLEOTIDE SEQUENCE</scope>
    <source>
        <strain evidence="6">HN-11 Male</strain>
        <tissue evidence="6">Kidney and liver</tissue>
    </source>
</reference>
<keyword evidence="7" id="KW-1185">Reference proteome</keyword>
<evidence type="ECO:0008006" key="8">
    <source>
        <dbReference type="Google" id="ProtNLM"/>
    </source>
</evidence>
<proteinExistence type="inferred from homology"/>
<evidence type="ECO:0000256" key="5">
    <source>
        <dbReference type="RuleBase" id="RU003330"/>
    </source>
</evidence>
<dbReference type="OrthoDB" id="522106at2759"/>
<dbReference type="CDD" id="cd22979">
    <property type="entry name" value="DD_AK8"/>
    <property type="match status" value="1"/>
</dbReference>
<evidence type="ECO:0000313" key="7">
    <source>
        <dbReference type="Proteomes" id="UP000770717"/>
    </source>
</evidence>
<dbReference type="InterPro" id="IPR027417">
    <property type="entry name" value="P-loop_NTPase"/>
</dbReference>
<accession>A0A8J6JT33</accession>
<dbReference type="Gene3D" id="1.20.890.10">
    <property type="entry name" value="cAMP-dependent protein kinase regulatory subunit, dimerization-anchoring domain"/>
    <property type="match status" value="1"/>
</dbReference>
<dbReference type="SUPFAM" id="SSF57774">
    <property type="entry name" value="Microbial and mitochondrial ADK, insert 'zinc finger' domain"/>
    <property type="match status" value="1"/>
</dbReference>
<dbReference type="GO" id="GO:0005524">
    <property type="term" value="F:ATP binding"/>
    <property type="evidence" value="ECO:0007669"/>
    <property type="project" value="InterPro"/>
</dbReference>
<dbReference type="InterPro" id="IPR036193">
    <property type="entry name" value="ADK_active_lid_dom_sf"/>
</dbReference>
<keyword evidence="3" id="KW-0547">Nucleotide-binding</keyword>
<dbReference type="SUPFAM" id="SSF47391">
    <property type="entry name" value="Dimerization-anchoring domain of cAMP-dependent PK regulatory subunit"/>
    <property type="match status" value="1"/>
</dbReference>
<evidence type="ECO:0000256" key="4">
    <source>
        <dbReference type="ARBA" id="ARBA00022777"/>
    </source>
</evidence>
<evidence type="ECO:0000256" key="3">
    <source>
        <dbReference type="ARBA" id="ARBA00022741"/>
    </source>
</evidence>
<dbReference type="Gene3D" id="3.40.50.300">
    <property type="entry name" value="P-loop containing nucleotide triphosphate hydrolases"/>
    <property type="match status" value="2"/>
</dbReference>
<organism evidence="6 7">
    <name type="scientific">Eleutherodactylus coqui</name>
    <name type="common">Puerto Rican coqui</name>
    <dbReference type="NCBI Taxonomy" id="57060"/>
    <lineage>
        <taxon>Eukaryota</taxon>
        <taxon>Metazoa</taxon>
        <taxon>Chordata</taxon>
        <taxon>Craniata</taxon>
        <taxon>Vertebrata</taxon>
        <taxon>Euteleostomi</taxon>
        <taxon>Amphibia</taxon>
        <taxon>Batrachia</taxon>
        <taxon>Anura</taxon>
        <taxon>Neobatrachia</taxon>
        <taxon>Hyloidea</taxon>
        <taxon>Eleutherodactylidae</taxon>
        <taxon>Eleutherodactylinae</taxon>
        <taxon>Eleutherodactylus</taxon>
        <taxon>Eleutherodactylus</taxon>
    </lineage>
</organism>
<comment type="similarity">
    <text evidence="1 5">Belongs to the adenylate kinase family.</text>
</comment>